<keyword evidence="3 6" id="KW-0812">Transmembrane</keyword>
<dbReference type="GO" id="GO:0005886">
    <property type="term" value="C:plasma membrane"/>
    <property type="evidence" value="ECO:0007669"/>
    <property type="project" value="UniProtKB-SubCell"/>
</dbReference>
<feature type="transmembrane region" description="Helical" evidence="6">
    <location>
        <begin position="20"/>
        <end position="39"/>
    </location>
</feature>
<keyword evidence="2" id="KW-1003">Cell membrane</keyword>
<proteinExistence type="predicted"/>
<reference evidence="7 8" key="1">
    <citation type="submission" date="2007-08" db="EMBL/GenBank/DDBJ databases">
        <authorList>
            <person name="Fulton L."/>
            <person name="Clifton S."/>
            <person name="Fulton B."/>
            <person name="Xu J."/>
            <person name="Minx P."/>
            <person name="Pepin K.H."/>
            <person name="Johnson M."/>
            <person name="Thiruvilangam P."/>
            <person name="Bhonagiri V."/>
            <person name="Nash W.E."/>
            <person name="Mardis E.R."/>
            <person name="Wilson R.K."/>
        </authorList>
    </citation>
    <scope>NUCLEOTIDE SEQUENCE [LARGE SCALE GENOMIC DNA]</scope>
    <source>
        <strain evidence="8">ATCC BAA-613 / DSM 15670 / CCUG 46953 / JCM 12243 / WAL 16351</strain>
    </source>
</reference>
<evidence type="ECO:0000256" key="1">
    <source>
        <dbReference type="ARBA" id="ARBA00004651"/>
    </source>
</evidence>
<evidence type="ECO:0000256" key="5">
    <source>
        <dbReference type="ARBA" id="ARBA00023136"/>
    </source>
</evidence>
<organism evidence="7 8">
    <name type="scientific">Enterocloster bolteae (strain ATCC BAA-613 / DSM 15670 / CCUG 46953 / JCM 12243 / WAL 16351)</name>
    <name type="common">Clostridium bolteae</name>
    <dbReference type="NCBI Taxonomy" id="411902"/>
    <lineage>
        <taxon>Bacteria</taxon>
        <taxon>Bacillati</taxon>
        <taxon>Bacillota</taxon>
        <taxon>Clostridia</taxon>
        <taxon>Lachnospirales</taxon>
        <taxon>Lachnospiraceae</taxon>
        <taxon>Enterocloster</taxon>
    </lineage>
</organism>
<evidence type="ECO:0008006" key="9">
    <source>
        <dbReference type="Google" id="ProtNLM"/>
    </source>
</evidence>
<dbReference type="GO" id="GO:0015297">
    <property type="term" value="F:antiporter activity"/>
    <property type="evidence" value="ECO:0007669"/>
    <property type="project" value="InterPro"/>
</dbReference>
<dbReference type="PANTHER" id="PTHR43823:SF3">
    <property type="entry name" value="MULTIDRUG EXPORT PROTEIN MEPA"/>
    <property type="match status" value="1"/>
</dbReference>
<name>A8RYD4_ENTBW</name>
<dbReference type="eggNOG" id="COG0534">
    <property type="taxonomic scope" value="Bacteria"/>
</dbReference>
<keyword evidence="4 6" id="KW-1133">Transmembrane helix</keyword>
<dbReference type="Proteomes" id="UP000005396">
    <property type="component" value="Unassembled WGS sequence"/>
</dbReference>
<gene>
    <name evidence="7" type="ORF">CLOBOL_05094</name>
</gene>
<dbReference type="InterPro" id="IPR051327">
    <property type="entry name" value="MATE_MepA_subfamily"/>
</dbReference>
<feature type="transmembrane region" description="Helical" evidence="6">
    <location>
        <begin position="51"/>
        <end position="75"/>
    </location>
</feature>
<sequence>MKKSNAADIFGKAPVFQAVFKNALPAMAAMLMVLIYNLADTFFIGQTHDALQVAAVSLATPVFLIFMAAGTIFGIGGTSVISRAIGEGRHEYARSVCAFCMWSCVAVGIVMAALFLIYESDTGMDGRQRGYLGAC</sequence>
<comment type="caution">
    <text evidence="7">The sequence shown here is derived from an EMBL/GenBank/DDBJ whole genome shotgun (WGS) entry which is preliminary data.</text>
</comment>
<comment type="subcellular location">
    <subcellularLocation>
        <location evidence="1">Cell membrane</location>
        <topology evidence="1">Multi-pass membrane protein</topology>
    </subcellularLocation>
</comment>
<evidence type="ECO:0000256" key="3">
    <source>
        <dbReference type="ARBA" id="ARBA00022692"/>
    </source>
</evidence>
<dbReference type="EMBL" id="ABCC02000039">
    <property type="protein sequence ID" value="EDP14552.1"/>
    <property type="molecule type" value="Genomic_DNA"/>
</dbReference>
<reference evidence="7 8" key="2">
    <citation type="submission" date="2007-09" db="EMBL/GenBank/DDBJ databases">
        <title>Draft genome sequence of Clostridium bolteae (ATCC BAA-613).</title>
        <authorList>
            <person name="Sudarsanam P."/>
            <person name="Ley R."/>
            <person name="Guruge J."/>
            <person name="Turnbaugh P.J."/>
            <person name="Mahowald M."/>
            <person name="Liep D."/>
            <person name="Gordon J."/>
        </authorList>
    </citation>
    <scope>NUCLEOTIDE SEQUENCE [LARGE SCALE GENOMIC DNA]</scope>
    <source>
        <strain evidence="8">ATCC BAA-613 / DSM 15670 / CCUG 46953 / JCM 12243 / WAL 16351</strain>
    </source>
</reference>
<dbReference type="InterPro" id="IPR002528">
    <property type="entry name" value="MATE_fam"/>
</dbReference>
<protein>
    <recommendedName>
        <fullName evidence="9">Multidrug export protein MepA</fullName>
    </recommendedName>
</protein>
<dbReference type="PaxDb" id="411902-CLOBOL_05094"/>
<dbReference type="GO" id="GO:0042910">
    <property type="term" value="F:xenobiotic transmembrane transporter activity"/>
    <property type="evidence" value="ECO:0007669"/>
    <property type="project" value="InterPro"/>
</dbReference>
<accession>A8RYD4</accession>
<evidence type="ECO:0000256" key="2">
    <source>
        <dbReference type="ARBA" id="ARBA00022475"/>
    </source>
</evidence>
<feature type="transmembrane region" description="Helical" evidence="6">
    <location>
        <begin position="96"/>
        <end position="118"/>
    </location>
</feature>
<evidence type="ECO:0000313" key="8">
    <source>
        <dbReference type="Proteomes" id="UP000005396"/>
    </source>
</evidence>
<keyword evidence="5 6" id="KW-0472">Membrane</keyword>
<dbReference type="HOGENOM" id="CLU_169511_0_0_9"/>
<evidence type="ECO:0000313" key="7">
    <source>
        <dbReference type="EMBL" id="EDP14552.1"/>
    </source>
</evidence>
<dbReference type="Pfam" id="PF01554">
    <property type="entry name" value="MatE"/>
    <property type="match status" value="1"/>
</dbReference>
<evidence type="ECO:0000256" key="4">
    <source>
        <dbReference type="ARBA" id="ARBA00022989"/>
    </source>
</evidence>
<dbReference type="PANTHER" id="PTHR43823">
    <property type="entry name" value="SPORULATION PROTEIN YKVU"/>
    <property type="match status" value="1"/>
</dbReference>
<evidence type="ECO:0000256" key="6">
    <source>
        <dbReference type="SAM" id="Phobius"/>
    </source>
</evidence>
<dbReference type="AlphaFoldDB" id="A8RYD4"/>